<dbReference type="AlphaFoldDB" id="K7Z4M1"/>
<evidence type="ECO:0000256" key="1">
    <source>
        <dbReference type="SAM" id="Phobius"/>
    </source>
</evidence>
<keyword evidence="1" id="KW-1133">Transmembrane helix</keyword>
<proteinExistence type="predicted"/>
<dbReference type="KEGG" id="thal:A1OE_752"/>
<feature type="transmembrane region" description="Helical" evidence="1">
    <location>
        <begin position="29"/>
        <end position="52"/>
    </location>
</feature>
<sequence>MCNLIYLINSNYSIMYYIPRVWNTFKKNLIANSVIYLNFRSLIYTLMMFLIIL</sequence>
<gene>
    <name evidence="2" type="ORF">A1OE_752</name>
</gene>
<dbReference type="Proteomes" id="UP000010077">
    <property type="component" value="Chromosome"/>
</dbReference>
<evidence type="ECO:0000313" key="3">
    <source>
        <dbReference type="Proteomes" id="UP000010077"/>
    </source>
</evidence>
<reference evidence="2 3" key="1">
    <citation type="journal article" date="2012" name="Proc. Natl. Acad. Sci. U.S.A.">
        <title>Genome streamlining and chemical defense in a coral reef symbiosis.</title>
        <authorList>
            <person name="Kwan J.C."/>
            <person name="Donia M.S."/>
            <person name="Han A.W."/>
            <person name="Hirose E."/>
            <person name="Haygood M.G."/>
            <person name="Schmidt E.W."/>
        </authorList>
    </citation>
    <scope>NUCLEOTIDE SEQUENCE [LARGE SCALE GENOMIC DNA]</scope>
    <source>
        <strain evidence="2 3">L2</strain>
    </source>
</reference>
<organism evidence="2 3">
    <name type="scientific">Candidatus Endolissoclinum faulkneri L2</name>
    <dbReference type="NCBI Taxonomy" id="1193729"/>
    <lineage>
        <taxon>Bacteria</taxon>
        <taxon>Pseudomonadati</taxon>
        <taxon>Pseudomonadota</taxon>
        <taxon>Alphaproteobacteria</taxon>
        <taxon>Rhodospirillales</taxon>
        <taxon>Rhodospirillaceae</taxon>
        <taxon>Candidatus Endolissoclinum</taxon>
    </lineage>
</organism>
<keyword evidence="1" id="KW-0472">Membrane</keyword>
<dbReference type="HOGENOM" id="CLU_3059631_0_0_5"/>
<keyword evidence="3" id="KW-1185">Reference proteome</keyword>
<evidence type="ECO:0000313" key="2">
    <source>
        <dbReference type="EMBL" id="AFX98938.1"/>
    </source>
</evidence>
<dbReference type="EMBL" id="CP003539">
    <property type="protein sequence ID" value="AFX98938.1"/>
    <property type="molecule type" value="Genomic_DNA"/>
</dbReference>
<keyword evidence="1" id="KW-0812">Transmembrane</keyword>
<protein>
    <submittedName>
        <fullName evidence="2">Uncharacterized protein</fullName>
    </submittedName>
</protein>
<name>K7Z4M1_9PROT</name>
<accession>K7Z4M1</accession>